<dbReference type="EMBL" id="KV453914">
    <property type="protein sequence ID" value="ODV77874.1"/>
    <property type="molecule type" value="Genomic_DNA"/>
</dbReference>
<dbReference type="GO" id="GO:0016491">
    <property type="term" value="F:oxidoreductase activity"/>
    <property type="evidence" value="ECO:0007669"/>
    <property type="project" value="UniProtKB-KW"/>
</dbReference>
<keyword evidence="3" id="KW-0560">Oxidoreductase</keyword>
<evidence type="ECO:0000313" key="4">
    <source>
        <dbReference type="EMBL" id="ODV77874.1"/>
    </source>
</evidence>
<dbReference type="SUPFAM" id="SSF51735">
    <property type="entry name" value="NAD(P)-binding Rossmann-fold domains"/>
    <property type="match status" value="1"/>
</dbReference>
<dbReference type="InterPro" id="IPR002347">
    <property type="entry name" value="SDR_fam"/>
</dbReference>
<dbReference type="PRINTS" id="PR00081">
    <property type="entry name" value="GDHRDH"/>
</dbReference>
<dbReference type="InterPro" id="IPR036291">
    <property type="entry name" value="NAD(P)-bd_dom_sf"/>
</dbReference>
<dbReference type="Pfam" id="PF00106">
    <property type="entry name" value="adh_short"/>
    <property type="match status" value="1"/>
</dbReference>
<evidence type="ECO:0000313" key="5">
    <source>
        <dbReference type="Proteomes" id="UP000094285"/>
    </source>
</evidence>
<keyword evidence="2" id="KW-0521">NADP</keyword>
<dbReference type="Gene3D" id="3.40.50.720">
    <property type="entry name" value="NAD(P)-binding Rossmann-like Domain"/>
    <property type="match status" value="1"/>
</dbReference>
<organism evidence="4 5">
    <name type="scientific">Suhomyces tanzawaensis NRRL Y-17324</name>
    <dbReference type="NCBI Taxonomy" id="984487"/>
    <lineage>
        <taxon>Eukaryota</taxon>
        <taxon>Fungi</taxon>
        <taxon>Dikarya</taxon>
        <taxon>Ascomycota</taxon>
        <taxon>Saccharomycotina</taxon>
        <taxon>Pichiomycetes</taxon>
        <taxon>Debaryomycetaceae</taxon>
        <taxon>Suhomyces</taxon>
    </lineage>
</organism>
<protein>
    <submittedName>
        <fullName evidence="4">Short-chain alcohol dehydrogenase</fullName>
    </submittedName>
</protein>
<dbReference type="RefSeq" id="XP_020062996.1">
    <property type="nucleotide sequence ID" value="XM_020206900.1"/>
</dbReference>
<reference evidence="5" key="1">
    <citation type="submission" date="2016-05" db="EMBL/GenBank/DDBJ databases">
        <title>Comparative genomics of biotechnologically important yeasts.</title>
        <authorList>
            <consortium name="DOE Joint Genome Institute"/>
            <person name="Riley R."/>
            <person name="Haridas S."/>
            <person name="Wolfe K.H."/>
            <person name="Lopes M.R."/>
            <person name="Hittinger C.T."/>
            <person name="Goker M."/>
            <person name="Salamov A."/>
            <person name="Wisecaver J."/>
            <person name="Long T.M."/>
            <person name="Aerts A.L."/>
            <person name="Barry K."/>
            <person name="Choi C."/>
            <person name="Clum A."/>
            <person name="Coughlan A.Y."/>
            <person name="Deshpande S."/>
            <person name="Douglass A.P."/>
            <person name="Hanson S.J."/>
            <person name="Klenk H.-P."/>
            <person name="Labutti K."/>
            <person name="Lapidus A."/>
            <person name="Lindquist E."/>
            <person name="Lipzen A."/>
            <person name="Meier-Kolthoff J.P."/>
            <person name="Ohm R.A."/>
            <person name="Otillar R.P."/>
            <person name="Pangilinan J."/>
            <person name="Peng Y."/>
            <person name="Rokas A."/>
            <person name="Rosa C.A."/>
            <person name="Scheuner C."/>
            <person name="Sibirny A.A."/>
            <person name="Slot J.C."/>
            <person name="Stielow J.B."/>
            <person name="Sun H."/>
            <person name="Kurtzman C.P."/>
            <person name="Blackwell M."/>
            <person name="Grigoriev I.V."/>
            <person name="Jeffries T.W."/>
        </authorList>
    </citation>
    <scope>NUCLEOTIDE SEQUENCE [LARGE SCALE GENOMIC DNA]</scope>
    <source>
        <strain evidence="5">NRRL Y-17324</strain>
    </source>
</reference>
<sequence length="328" mass="36499">MSYPAPLLSFSETKLLLHGLWAAKPTFTEKDYPTFDGKVVIITGGNTGVGYETAKSLAGSTNAKVYIFSRNEEKTFAAINRLQAEVEKEYGKSEADVHFIQADLSDLSTIKPAVEKFLSLEDRLDIIIHNAGVMLSILGQTTAQNHELHWGTNALGPHLLQKLLDPILIKTSKTNKKGESRIVWVSSSAQFWAPKGGVNWDDIDNKDCTNSQYIYGQSKAMTIMQSITWPKKHPEATNVISSSLCPGLLKSELQRDSSFAVKLMSHFFSHQRYGAYTELYAAFSSEITNGAHSVAFGVPGMIREDIKTDTANHERVWDLLEQHVQDFI</sequence>
<dbReference type="PANTHER" id="PTHR24320:SF236">
    <property type="entry name" value="SHORT-CHAIN DEHYDROGENASE-RELATED"/>
    <property type="match status" value="1"/>
</dbReference>
<gene>
    <name evidence="4" type="ORF">CANTADRAFT_22991</name>
</gene>
<evidence type="ECO:0000256" key="2">
    <source>
        <dbReference type="ARBA" id="ARBA00022857"/>
    </source>
</evidence>
<comment type="similarity">
    <text evidence="1">Belongs to the short-chain dehydrogenases/reductases (SDR) family.</text>
</comment>
<evidence type="ECO:0000256" key="3">
    <source>
        <dbReference type="ARBA" id="ARBA00023002"/>
    </source>
</evidence>
<dbReference type="PANTHER" id="PTHR24320">
    <property type="entry name" value="RETINOL DEHYDROGENASE"/>
    <property type="match status" value="1"/>
</dbReference>
<dbReference type="AlphaFoldDB" id="A0A1E4SEC6"/>
<keyword evidence="5" id="KW-1185">Reference proteome</keyword>
<dbReference type="STRING" id="984487.A0A1E4SEC6"/>
<proteinExistence type="inferred from homology"/>
<dbReference type="GeneID" id="30981037"/>
<accession>A0A1E4SEC6</accession>
<name>A0A1E4SEC6_9ASCO</name>
<evidence type="ECO:0000256" key="1">
    <source>
        <dbReference type="ARBA" id="ARBA00006484"/>
    </source>
</evidence>
<dbReference type="Proteomes" id="UP000094285">
    <property type="component" value="Unassembled WGS sequence"/>
</dbReference>
<dbReference type="OrthoDB" id="191139at2759"/>